<gene>
    <name evidence="2" type="ORF">D6C19_01285</name>
    <name evidence="3" type="ORF">E5340_07025</name>
</gene>
<keyword evidence="1" id="KW-1133">Transmembrane helix</keyword>
<name>A0A4Q2AX93_9LACO</name>
<reference evidence="2 4" key="1">
    <citation type="submission" date="2018-09" db="EMBL/GenBank/DDBJ databases">
        <title>Murine metabolic-syndrome-specific gut microbial biobank.</title>
        <authorList>
            <person name="Liu C."/>
        </authorList>
    </citation>
    <scope>NUCLEOTIDE SEQUENCE [LARGE SCALE GENOMIC DNA]</scope>
    <source>
        <strain evidence="2 4">C-30</strain>
    </source>
</reference>
<evidence type="ECO:0000313" key="5">
    <source>
        <dbReference type="Proteomes" id="UP000306855"/>
    </source>
</evidence>
<dbReference type="RefSeq" id="WP_004047948.1">
    <property type="nucleotide sequence ID" value="NZ_BAAAWB010000038.1"/>
</dbReference>
<accession>A0A4Q2AX93</accession>
<reference evidence="3 5" key="2">
    <citation type="submission" date="2019-04" db="EMBL/GenBank/DDBJ databases">
        <title>Microbes associate with the intestines of laboratory mice.</title>
        <authorList>
            <person name="Navarre W."/>
            <person name="Wong E."/>
            <person name="Huang K."/>
            <person name="Tropini C."/>
            <person name="Ng K."/>
            <person name="Yu B."/>
        </authorList>
    </citation>
    <scope>NUCLEOTIDE SEQUENCE [LARGE SCALE GENOMIC DNA]</scope>
    <source>
        <strain evidence="3 5">NM26_J9</strain>
    </source>
</reference>
<sequence>MLKFLVLLLVLWLLFKVTDGVFKGCIALFAFVFLGVIVLAFLGLLLKFWWLLLVFFLLGVAVANKN</sequence>
<dbReference type="Proteomes" id="UP000306855">
    <property type="component" value="Unassembled WGS sequence"/>
</dbReference>
<evidence type="ECO:0000313" key="3">
    <source>
        <dbReference type="EMBL" id="TGY54811.1"/>
    </source>
</evidence>
<evidence type="ECO:0000256" key="1">
    <source>
        <dbReference type="SAM" id="Phobius"/>
    </source>
</evidence>
<evidence type="ECO:0000313" key="2">
    <source>
        <dbReference type="EMBL" id="RXV75422.1"/>
    </source>
</evidence>
<dbReference type="EMBL" id="SRYK01000033">
    <property type="protein sequence ID" value="TGY54811.1"/>
    <property type="molecule type" value="Genomic_DNA"/>
</dbReference>
<organism evidence="2 4">
    <name type="scientific">Ligilactobacillus murinus</name>
    <dbReference type="NCBI Taxonomy" id="1622"/>
    <lineage>
        <taxon>Bacteria</taxon>
        <taxon>Bacillati</taxon>
        <taxon>Bacillota</taxon>
        <taxon>Bacilli</taxon>
        <taxon>Lactobacillales</taxon>
        <taxon>Lactobacillaceae</taxon>
        <taxon>Ligilactobacillus</taxon>
    </lineage>
</organism>
<keyword evidence="1" id="KW-0472">Membrane</keyword>
<dbReference type="AlphaFoldDB" id="A0A4Q2AX93"/>
<evidence type="ECO:0000313" key="4">
    <source>
        <dbReference type="Proteomes" id="UP000289316"/>
    </source>
</evidence>
<proteinExistence type="predicted"/>
<keyword evidence="1" id="KW-0812">Transmembrane</keyword>
<protein>
    <submittedName>
        <fullName evidence="2">Uncharacterized protein</fullName>
    </submittedName>
</protein>
<dbReference type="EMBL" id="QZFR01000004">
    <property type="protein sequence ID" value="RXV75422.1"/>
    <property type="molecule type" value="Genomic_DNA"/>
</dbReference>
<feature type="transmembrane region" description="Helical" evidence="1">
    <location>
        <begin position="30"/>
        <end position="63"/>
    </location>
</feature>
<comment type="caution">
    <text evidence="2">The sequence shown here is derived from an EMBL/GenBank/DDBJ whole genome shotgun (WGS) entry which is preliminary data.</text>
</comment>
<dbReference type="Proteomes" id="UP000289316">
    <property type="component" value="Unassembled WGS sequence"/>
</dbReference>